<keyword evidence="4" id="KW-1185">Reference proteome</keyword>
<evidence type="ECO:0000259" key="2">
    <source>
        <dbReference type="Pfam" id="PF18765"/>
    </source>
</evidence>
<dbReference type="Pfam" id="PF18765">
    <property type="entry name" value="Polbeta"/>
    <property type="match status" value="1"/>
</dbReference>
<feature type="region of interest" description="Disordered" evidence="1">
    <location>
        <begin position="1"/>
        <end position="20"/>
    </location>
</feature>
<dbReference type="AlphaFoldDB" id="A0A212TEX9"/>
<organism evidence="3 4">
    <name type="scientific">Kytococcus aerolatus</name>
    <dbReference type="NCBI Taxonomy" id="592308"/>
    <lineage>
        <taxon>Bacteria</taxon>
        <taxon>Bacillati</taxon>
        <taxon>Actinomycetota</taxon>
        <taxon>Actinomycetes</taxon>
        <taxon>Micrococcales</taxon>
        <taxon>Kytococcaceae</taxon>
        <taxon>Kytococcus</taxon>
    </lineage>
</organism>
<feature type="domain" description="Polymerase beta nucleotidyltransferase" evidence="2">
    <location>
        <begin position="38"/>
        <end position="73"/>
    </location>
</feature>
<reference evidence="3 4" key="1">
    <citation type="submission" date="2017-06" db="EMBL/GenBank/DDBJ databases">
        <authorList>
            <person name="Kim H.J."/>
            <person name="Triplett B.A."/>
        </authorList>
    </citation>
    <scope>NUCLEOTIDE SEQUENCE [LARGE SCALE GENOMIC DNA]</scope>
    <source>
        <strain evidence="3 4">DSM 22179</strain>
    </source>
</reference>
<keyword evidence="3" id="KW-0808">Transferase</keyword>
<dbReference type="OrthoDB" id="9808993at2"/>
<sequence length="309" mass="34563">MSPHHSVEATPTASDPGPLSAATHRLRAQLGDFITRHVAPHPTIKAVVVYGSVASGAATESSDVDAFVFMDPVDPWLLPAEAIWNPEEDSFRSIFSERPVVPGELQLDLTRVSLQERRGDAPWPPADRAALTHRWVAFERPGTDVERLVVERIAMSERERRTALDAALLAADGLLENPETLWERDELEALDALNAMWEAVMAGTYAINRVWMPYRGRGVRGLRRLPWRGALGDDLLMRCVATDGTDRAAFVKRAGALTRAHEALLAHLQDDPEFGEDPTFTAFLRAHDEPGRAWNIEEWNARHRGRRHR</sequence>
<dbReference type="EMBL" id="FYEZ01000001">
    <property type="protein sequence ID" value="SNC64582.1"/>
    <property type="molecule type" value="Genomic_DNA"/>
</dbReference>
<evidence type="ECO:0000313" key="3">
    <source>
        <dbReference type="EMBL" id="SNC64582.1"/>
    </source>
</evidence>
<evidence type="ECO:0000313" key="4">
    <source>
        <dbReference type="Proteomes" id="UP000198122"/>
    </source>
</evidence>
<dbReference type="InterPro" id="IPR043519">
    <property type="entry name" value="NT_sf"/>
</dbReference>
<dbReference type="SUPFAM" id="SSF81301">
    <property type="entry name" value="Nucleotidyltransferase"/>
    <property type="match status" value="1"/>
</dbReference>
<proteinExistence type="predicted"/>
<dbReference type="GO" id="GO:0016740">
    <property type="term" value="F:transferase activity"/>
    <property type="evidence" value="ECO:0007669"/>
    <property type="project" value="UniProtKB-KW"/>
</dbReference>
<dbReference type="InterPro" id="IPR041633">
    <property type="entry name" value="Polbeta"/>
</dbReference>
<dbReference type="CDD" id="cd05403">
    <property type="entry name" value="NT_KNTase_like"/>
    <property type="match status" value="1"/>
</dbReference>
<dbReference type="RefSeq" id="WP_088818032.1">
    <property type="nucleotide sequence ID" value="NZ_FYEZ01000001.1"/>
</dbReference>
<name>A0A212TEX9_9MICO</name>
<accession>A0A212TEX9</accession>
<gene>
    <name evidence="3" type="ORF">SAMN05445756_1141</name>
</gene>
<evidence type="ECO:0000256" key="1">
    <source>
        <dbReference type="SAM" id="MobiDB-lite"/>
    </source>
</evidence>
<protein>
    <submittedName>
        <fullName evidence="3">Nucleotidyltransferase domain-containing protein</fullName>
    </submittedName>
</protein>
<dbReference type="Gene3D" id="3.30.460.10">
    <property type="entry name" value="Beta Polymerase, domain 2"/>
    <property type="match status" value="1"/>
</dbReference>
<dbReference type="Proteomes" id="UP000198122">
    <property type="component" value="Unassembled WGS sequence"/>
</dbReference>